<gene>
    <name evidence="4" type="ORF">OO013_15170</name>
</gene>
<dbReference type="PANTHER" id="PTHR43318">
    <property type="entry name" value="UDP-N-ACETYLGLUCOSAMINE 4,6-DEHYDRATASE"/>
    <property type="match status" value="1"/>
</dbReference>
<dbReference type="InterPro" id="IPR003869">
    <property type="entry name" value="Polysac_CapD-like"/>
</dbReference>
<accession>A0ABT3RTW1</accession>
<evidence type="ECO:0000256" key="1">
    <source>
        <dbReference type="ARBA" id="ARBA00007430"/>
    </source>
</evidence>
<dbReference type="EMBL" id="JAPFQN010000009">
    <property type="protein sequence ID" value="MCX2745220.1"/>
    <property type="molecule type" value="Genomic_DNA"/>
</dbReference>
<feature type="domain" description="Polysaccharide biosynthesis protein CapD-like" evidence="3">
    <location>
        <begin position="297"/>
        <end position="586"/>
    </location>
</feature>
<feature type="transmembrane region" description="Helical" evidence="2">
    <location>
        <begin position="116"/>
        <end position="139"/>
    </location>
</feature>
<dbReference type="InterPro" id="IPR051203">
    <property type="entry name" value="Polysaccharide_Synthase-Rel"/>
</dbReference>
<dbReference type="PANTHER" id="PTHR43318:SF1">
    <property type="entry name" value="POLYSACCHARIDE BIOSYNTHESIS PROTEIN EPSC-RELATED"/>
    <property type="match status" value="1"/>
</dbReference>
<feature type="transmembrane region" description="Helical" evidence="2">
    <location>
        <begin position="17"/>
        <end position="39"/>
    </location>
</feature>
<name>A0ABT3RTW1_9BACT</name>
<sequence length="647" mass="73154">MRNVYTLFDRLRILPRWIILVIDLTLVAIAAFSAYLLRFNFYFEQLLTHDFTIGLLVSVAGACVAIIVTRSYAGIVRYTGLHDGLRIFYAVLINLGISFLFNFFYQKFLGKATNVIPVSVIIITFLNSFLLLFFYRLLVKNIFTILSTKQSSIRNVIIFGAGQLGRTTKDLLINDKKQNTRVGAFLDDDSYMWNKVINGVGVYCPDKFFESPEFKANKYDQLIIAIQHLPLQRKNHIVDLALKNGIKVMTIPPVERWVKGELTVKQIKEVKIEDLLGRASIKLNNGKVAESIFGKRIMVTGAAGSIGSEIVRQLTRLAPKEIILLDQAESPLYEIEREVKEKNKFNNACSVICDISNLDRLEDIIDEHNPQIIFHAAAYKHVPLMENNPVEAIITNVFGTKNLADLAVKYKAEKFVMVSTDKAVNPTSVMGASKRLAEIYVQSLSNYVHGEGISDTAFITTRFGNVLGSNGSVIPFFKNQIKEGGPVTVTHPDITRFFMTIPEACQLVLEAGVMGHGGEIYLFDMGESVKIVDLAKKMIKLSGFEPNVDIEIVYTGLREGEKLYEELLNTKENTLPTHHDKIMIAKVREYDFHKIESQFKKLQMAVDQRNDMLVVSMMKAIVPEYKSNSSKFEILDKKDISYRLNIN</sequence>
<dbReference type="InterPro" id="IPR036291">
    <property type="entry name" value="NAD(P)-bd_dom_sf"/>
</dbReference>
<dbReference type="Gene3D" id="3.40.50.720">
    <property type="entry name" value="NAD(P)-binding Rossmann-like Domain"/>
    <property type="match status" value="2"/>
</dbReference>
<evidence type="ECO:0000259" key="3">
    <source>
        <dbReference type="Pfam" id="PF02719"/>
    </source>
</evidence>
<feature type="transmembrane region" description="Helical" evidence="2">
    <location>
        <begin position="85"/>
        <end position="104"/>
    </location>
</feature>
<evidence type="ECO:0000313" key="4">
    <source>
        <dbReference type="EMBL" id="MCX2745220.1"/>
    </source>
</evidence>
<evidence type="ECO:0000313" key="5">
    <source>
        <dbReference type="Proteomes" id="UP001209885"/>
    </source>
</evidence>
<dbReference type="SUPFAM" id="SSF51735">
    <property type="entry name" value="NAD(P)-binding Rossmann-fold domains"/>
    <property type="match status" value="2"/>
</dbReference>
<dbReference type="CDD" id="cd05237">
    <property type="entry name" value="UDP_invert_4-6DH_SDR_e"/>
    <property type="match status" value="1"/>
</dbReference>
<evidence type="ECO:0000256" key="2">
    <source>
        <dbReference type="SAM" id="Phobius"/>
    </source>
</evidence>
<keyword evidence="2" id="KW-1133">Transmembrane helix</keyword>
<dbReference type="RefSeq" id="WP_266057774.1">
    <property type="nucleotide sequence ID" value="NZ_JAPFQN010000009.1"/>
</dbReference>
<reference evidence="4 5" key="1">
    <citation type="submission" date="2022-11" db="EMBL/GenBank/DDBJ databases">
        <title>The characterization of three novel Bacteroidetes species and genomic analysis of their roles in tidal elemental geochemical cycles.</title>
        <authorList>
            <person name="Ma K."/>
        </authorList>
    </citation>
    <scope>NUCLEOTIDE SEQUENCE [LARGE SCALE GENOMIC DNA]</scope>
    <source>
        <strain evidence="4 5">M17</strain>
    </source>
</reference>
<comment type="similarity">
    <text evidence="1">Belongs to the polysaccharide synthase family.</text>
</comment>
<keyword evidence="2" id="KW-0812">Transmembrane</keyword>
<feature type="transmembrane region" description="Helical" evidence="2">
    <location>
        <begin position="51"/>
        <end position="73"/>
    </location>
</feature>
<keyword evidence="5" id="KW-1185">Reference proteome</keyword>
<organism evidence="4 5">
    <name type="scientific">Mangrovivirga halotolerans</name>
    <dbReference type="NCBI Taxonomy" id="2993936"/>
    <lineage>
        <taxon>Bacteria</taxon>
        <taxon>Pseudomonadati</taxon>
        <taxon>Bacteroidota</taxon>
        <taxon>Cytophagia</taxon>
        <taxon>Cytophagales</taxon>
        <taxon>Mangrovivirgaceae</taxon>
        <taxon>Mangrovivirga</taxon>
    </lineage>
</organism>
<protein>
    <submittedName>
        <fullName evidence="4">Nucleoside-diphosphate sugar epimerase/dehydratase</fullName>
    </submittedName>
</protein>
<keyword evidence="2" id="KW-0472">Membrane</keyword>
<proteinExistence type="inferred from homology"/>
<comment type="caution">
    <text evidence="4">The sequence shown here is derived from an EMBL/GenBank/DDBJ whole genome shotgun (WGS) entry which is preliminary data.</text>
</comment>
<dbReference type="Proteomes" id="UP001209885">
    <property type="component" value="Unassembled WGS sequence"/>
</dbReference>
<dbReference type="Pfam" id="PF02719">
    <property type="entry name" value="Polysacc_synt_2"/>
    <property type="match status" value="1"/>
</dbReference>